<feature type="domain" description="ABC transporter" evidence="4">
    <location>
        <begin position="21"/>
        <end position="258"/>
    </location>
</feature>
<keyword evidence="6" id="KW-1185">Reference proteome</keyword>
<dbReference type="PROSITE" id="PS50893">
    <property type="entry name" value="ABC_TRANSPORTER_2"/>
    <property type="match status" value="1"/>
</dbReference>
<dbReference type="InterPro" id="IPR027417">
    <property type="entry name" value="P-loop_NTPase"/>
</dbReference>
<dbReference type="OrthoDB" id="9802264at2"/>
<reference evidence="5 6" key="1">
    <citation type="submission" date="2018-05" db="EMBL/GenBank/DDBJ databases">
        <title>Spiribacter halobius sp. nov., a moderately halophilic bacterium isolated from marine solar saltern.</title>
        <authorList>
            <person name="Zheng W.-S."/>
            <person name="Lu D.-C."/>
            <person name="Du Z.-J."/>
        </authorList>
    </citation>
    <scope>NUCLEOTIDE SEQUENCE [LARGE SCALE GENOMIC DNA]</scope>
    <source>
        <strain evidence="5 6">E85</strain>
    </source>
</reference>
<dbReference type="GO" id="GO:0005524">
    <property type="term" value="F:ATP binding"/>
    <property type="evidence" value="ECO:0007669"/>
    <property type="project" value="UniProtKB-KW"/>
</dbReference>
<keyword evidence="3 5" id="KW-0067">ATP-binding</keyword>
<proteinExistence type="predicted"/>
<comment type="caution">
    <text evidence="5">The sequence shown here is derived from an EMBL/GenBank/DDBJ whole genome shotgun (WGS) entry which is preliminary data.</text>
</comment>
<evidence type="ECO:0000256" key="3">
    <source>
        <dbReference type="ARBA" id="ARBA00022840"/>
    </source>
</evidence>
<dbReference type="Proteomes" id="UP000245474">
    <property type="component" value="Unassembled WGS sequence"/>
</dbReference>
<evidence type="ECO:0000313" key="6">
    <source>
        <dbReference type="Proteomes" id="UP000245474"/>
    </source>
</evidence>
<evidence type="ECO:0000256" key="1">
    <source>
        <dbReference type="ARBA" id="ARBA00022448"/>
    </source>
</evidence>
<sequence>MPSSPLPTSRSGSSPRGSPIVAVRGLETRLGSTRVHRGLDLDVRHGELLATAGASGSGKTVLLRAMSLLLAPTAGEVRLFGEATRGLGRSAERALRRRLGVMFQHGALFTGLTVAENVGFVLREHTRLPPTLVARAARLKIALAGLPAEAAALYPAELSGGMTKRAALARALALDPELLFLDEPTAGLDPLGAAAFDRLILRLRELLGLTVVVVTHDADSLWEIADRIAFLGDGRVLDIGEPARLAASPIPAVRRYFEGPRMQRARERSCKPE</sequence>
<evidence type="ECO:0000313" key="5">
    <source>
        <dbReference type="EMBL" id="PWG62586.1"/>
    </source>
</evidence>
<dbReference type="PANTHER" id="PTHR43023">
    <property type="entry name" value="PROTEIN TRIGALACTOSYLDIACYLGLYCEROL 3, CHLOROPLASTIC"/>
    <property type="match status" value="1"/>
</dbReference>
<evidence type="ECO:0000259" key="4">
    <source>
        <dbReference type="PROSITE" id="PS50893"/>
    </source>
</evidence>
<dbReference type="SMART" id="SM00382">
    <property type="entry name" value="AAA"/>
    <property type="match status" value="1"/>
</dbReference>
<dbReference type="EMBL" id="QFFI01000017">
    <property type="protein sequence ID" value="PWG62586.1"/>
    <property type="molecule type" value="Genomic_DNA"/>
</dbReference>
<organism evidence="5 6">
    <name type="scientific">Sediminicurvatus halobius</name>
    <dbReference type="NCBI Taxonomy" id="2182432"/>
    <lineage>
        <taxon>Bacteria</taxon>
        <taxon>Pseudomonadati</taxon>
        <taxon>Pseudomonadota</taxon>
        <taxon>Gammaproteobacteria</taxon>
        <taxon>Chromatiales</taxon>
        <taxon>Ectothiorhodospiraceae</taxon>
        <taxon>Sediminicurvatus</taxon>
    </lineage>
</organism>
<dbReference type="PANTHER" id="PTHR43023:SF3">
    <property type="entry name" value="PROTEIN TRIGALACTOSYLDIACYLGLYCEROL 3, CHLOROPLASTIC"/>
    <property type="match status" value="1"/>
</dbReference>
<accession>A0A2U2N071</accession>
<name>A0A2U2N071_9GAMM</name>
<keyword evidence="1" id="KW-0813">Transport</keyword>
<dbReference type="SUPFAM" id="SSF52540">
    <property type="entry name" value="P-loop containing nucleoside triphosphate hydrolases"/>
    <property type="match status" value="1"/>
</dbReference>
<keyword evidence="2" id="KW-0547">Nucleotide-binding</keyword>
<evidence type="ECO:0000256" key="2">
    <source>
        <dbReference type="ARBA" id="ARBA00022741"/>
    </source>
</evidence>
<dbReference type="Gene3D" id="3.40.50.300">
    <property type="entry name" value="P-loop containing nucleotide triphosphate hydrolases"/>
    <property type="match status" value="1"/>
</dbReference>
<protein>
    <submittedName>
        <fullName evidence="5">ABC transporter ATP-binding protein</fullName>
    </submittedName>
</protein>
<dbReference type="InterPro" id="IPR003439">
    <property type="entry name" value="ABC_transporter-like_ATP-bd"/>
</dbReference>
<dbReference type="InterPro" id="IPR003593">
    <property type="entry name" value="AAA+_ATPase"/>
</dbReference>
<dbReference type="GO" id="GO:0016887">
    <property type="term" value="F:ATP hydrolysis activity"/>
    <property type="evidence" value="ECO:0007669"/>
    <property type="project" value="InterPro"/>
</dbReference>
<dbReference type="Pfam" id="PF00005">
    <property type="entry name" value="ABC_tran"/>
    <property type="match status" value="1"/>
</dbReference>
<gene>
    <name evidence="5" type="ORF">DEM34_11595</name>
</gene>
<dbReference type="AlphaFoldDB" id="A0A2U2N071"/>